<reference evidence="1 6" key="3">
    <citation type="submission" date="2023-10" db="EMBL/GenBank/DDBJ databases">
        <title>Development of a sustainable strategy for remediation of hydrocarbon-contaminated territories based on the waste exchange concept.</title>
        <authorList>
            <person name="Krivoruchko A."/>
        </authorList>
    </citation>
    <scope>NUCLEOTIDE SEQUENCE [LARGE SCALE GENOMIC DNA]</scope>
    <source>
        <strain evidence="1 6">IEGM 1236</strain>
    </source>
</reference>
<evidence type="ECO:0000313" key="1">
    <source>
        <dbReference type="EMBL" id="MDV7134124.1"/>
    </source>
</evidence>
<evidence type="ECO:0000313" key="3">
    <source>
        <dbReference type="EMBL" id="RKR96176.1"/>
    </source>
</evidence>
<proteinExistence type="predicted"/>
<sequence>MQTMETAPDKAQKLAMLRQTLAAATTRSKPESVVPQRQMSAVVNEQEKYTDRERLAVPPALERVLPGAGLIRGQVLALEGARSLLLSLIAQVSADGGHVAVIGQPQLCLLAAVEMGADLSRIAVIPDPGPDPVEIAAVLLDGLDLVVVGLGGISVPPSRSRVVMARARSKGAVLVVTDGTWSGAHVKLQSRVCAYRHQPTAHQPSAVRRGYGRLGGVSLAVRSHGRGFAGADTRLDVMHCGDRVQLVDVVDSQSNSYDAPSLPVAL</sequence>
<evidence type="ECO:0000313" key="2">
    <source>
        <dbReference type="EMBL" id="PHV68785.1"/>
    </source>
</evidence>
<keyword evidence="6" id="KW-1185">Reference proteome</keyword>
<dbReference type="EMBL" id="RBKV01000001">
    <property type="protein sequence ID" value="RKR96176.1"/>
    <property type="molecule type" value="Genomic_DNA"/>
</dbReference>
<accession>A0A2G3PSL4</accession>
<evidence type="ECO:0000313" key="6">
    <source>
        <dbReference type="Proteomes" id="UP001185792"/>
    </source>
</evidence>
<dbReference type="EMBL" id="JAWLUM010000002">
    <property type="protein sequence ID" value="MDV7134124.1"/>
    <property type="molecule type" value="Genomic_DNA"/>
</dbReference>
<accession>A0A495K4H8</accession>
<dbReference type="Proteomes" id="UP000274762">
    <property type="component" value="Unassembled WGS sequence"/>
</dbReference>
<evidence type="ECO:0000313" key="4">
    <source>
        <dbReference type="Proteomes" id="UP000225108"/>
    </source>
</evidence>
<organism evidence="2 4">
    <name type="scientific">Williamsia marianensis</name>
    <dbReference type="NCBI Taxonomy" id="85044"/>
    <lineage>
        <taxon>Bacteria</taxon>
        <taxon>Bacillati</taxon>
        <taxon>Actinomycetota</taxon>
        <taxon>Actinomycetes</taxon>
        <taxon>Mycobacteriales</taxon>
        <taxon>Nocardiaceae</taxon>
        <taxon>Williamsia</taxon>
    </lineage>
</organism>
<reference evidence="3 5" key="2">
    <citation type="submission" date="2018-10" db="EMBL/GenBank/DDBJ databases">
        <title>Sequencing the genomes of 1000 actinobacteria strains.</title>
        <authorList>
            <person name="Klenk H.-P."/>
        </authorList>
    </citation>
    <scope>NUCLEOTIDE SEQUENCE [LARGE SCALE GENOMIC DNA]</scope>
    <source>
        <strain evidence="3 5">DSM 44343</strain>
    </source>
</reference>
<dbReference type="OrthoDB" id="4451283at2"/>
<dbReference type="Proteomes" id="UP001185792">
    <property type="component" value="Unassembled WGS sequence"/>
</dbReference>
<dbReference type="AlphaFoldDB" id="A0A2G3PSL4"/>
<protein>
    <submittedName>
        <fullName evidence="2">Uncharacterized protein</fullName>
    </submittedName>
</protein>
<dbReference type="EMBL" id="PEBD01000004">
    <property type="protein sequence ID" value="PHV68785.1"/>
    <property type="molecule type" value="Genomic_DNA"/>
</dbReference>
<evidence type="ECO:0000313" key="5">
    <source>
        <dbReference type="Proteomes" id="UP000274762"/>
    </source>
</evidence>
<name>A0A2G3PSL4_WILMA</name>
<reference evidence="2 4" key="1">
    <citation type="submission" date="2017-10" db="EMBL/GenBank/DDBJ databases">
        <title>The draft genome sequence of Williamsia sp. BULT 1.1 isolated from the semi-arid grassland soils from South Africa.</title>
        <authorList>
            <person name="Kabwe M.H."/>
            <person name="Govender N."/>
            <person name="Mutseka Lunga P."/>
            <person name="Vikram S."/>
            <person name="Makhalanyane T.P."/>
        </authorList>
    </citation>
    <scope>NUCLEOTIDE SEQUENCE [LARGE SCALE GENOMIC DNA]</scope>
    <source>
        <strain evidence="2 4">BULT 1.1</strain>
    </source>
</reference>
<comment type="caution">
    <text evidence="2">The sequence shown here is derived from an EMBL/GenBank/DDBJ whole genome shotgun (WGS) entry which is preliminary data.</text>
</comment>
<gene>
    <name evidence="2" type="ORF">CSW57_06405</name>
    <name evidence="3" type="ORF">DFJ75_3016</name>
    <name evidence="1" type="ORF">R4198_10480</name>
</gene>
<dbReference type="Proteomes" id="UP000225108">
    <property type="component" value="Unassembled WGS sequence"/>
</dbReference>